<dbReference type="EMBL" id="AP024445">
    <property type="protein sequence ID" value="BCS23059.1"/>
    <property type="molecule type" value="Genomic_DNA"/>
</dbReference>
<dbReference type="OrthoDB" id="10506492at2759"/>
<gene>
    <name evidence="1" type="ORF">APUU_31284S</name>
</gene>
<dbReference type="Proteomes" id="UP000654913">
    <property type="component" value="Chromosome 3"/>
</dbReference>
<organism evidence="1 2">
    <name type="scientific">Aspergillus puulaauensis</name>
    <dbReference type="NCBI Taxonomy" id="1220207"/>
    <lineage>
        <taxon>Eukaryota</taxon>
        <taxon>Fungi</taxon>
        <taxon>Dikarya</taxon>
        <taxon>Ascomycota</taxon>
        <taxon>Pezizomycotina</taxon>
        <taxon>Eurotiomycetes</taxon>
        <taxon>Eurotiomycetidae</taxon>
        <taxon>Eurotiales</taxon>
        <taxon>Aspergillaceae</taxon>
        <taxon>Aspergillus</taxon>
    </lineage>
</organism>
<reference evidence="1" key="2">
    <citation type="submission" date="2021-02" db="EMBL/GenBank/DDBJ databases">
        <title>Aspergillus puulaauensis MK2 genome sequence.</title>
        <authorList>
            <person name="Futagami T."/>
            <person name="Mori K."/>
            <person name="Kadooka C."/>
            <person name="Tanaka T."/>
        </authorList>
    </citation>
    <scope>NUCLEOTIDE SEQUENCE</scope>
    <source>
        <strain evidence="1">MK2</strain>
    </source>
</reference>
<proteinExistence type="predicted"/>
<evidence type="ECO:0000313" key="2">
    <source>
        <dbReference type="Proteomes" id="UP000654913"/>
    </source>
</evidence>
<dbReference type="KEGG" id="apuu:APUU_31284S"/>
<sequence length="151" mass="17111">MNWHEMPDGTRPLILRREKHIPTSDTPDLPWHLDSDFEAAIQKHIGTKCAPWGSAFLKTTPESKGKFGYSREPISVMADAPLGLAAKMMDNPDKVKALLNDLPQPDGCEWVYEFAEDSSLARWQWFDDVEGFEEGCAFKRLRLDADSCTII</sequence>
<dbReference type="AlphaFoldDB" id="A0A7R7XKQ7"/>
<dbReference type="RefSeq" id="XP_041555253.1">
    <property type="nucleotide sequence ID" value="XM_041702470.1"/>
</dbReference>
<keyword evidence="2" id="KW-1185">Reference proteome</keyword>
<evidence type="ECO:0000313" key="1">
    <source>
        <dbReference type="EMBL" id="BCS23059.1"/>
    </source>
</evidence>
<reference evidence="1" key="1">
    <citation type="submission" date="2021-01" db="EMBL/GenBank/DDBJ databases">
        <authorList>
            <consortium name="Aspergillus puulaauensis MK2 genome sequencing consortium"/>
            <person name="Kazuki M."/>
            <person name="Futagami T."/>
        </authorList>
    </citation>
    <scope>NUCLEOTIDE SEQUENCE</scope>
    <source>
        <strain evidence="1">MK2</strain>
    </source>
</reference>
<protein>
    <submittedName>
        <fullName evidence="1">Uncharacterized protein</fullName>
    </submittedName>
</protein>
<dbReference type="GeneID" id="64973064"/>
<name>A0A7R7XKQ7_9EURO</name>
<accession>A0A7R7XKQ7</accession>